<dbReference type="STRING" id="1121919.SAMN02745975_00518"/>
<keyword evidence="1" id="KW-0472">Membrane</keyword>
<evidence type="ECO:0000313" key="3">
    <source>
        <dbReference type="Proteomes" id="UP000184536"/>
    </source>
</evidence>
<dbReference type="EMBL" id="FQZV01000006">
    <property type="protein sequence ID" value="SHI74769.1"/>
    <property type="molecule type" value="Genomic_DNA"/>
</dbReference>
<name>A0A1M6DNS1_9FIRM</name>
<reference evidence="3" key="1">
    <citation type="submission" date="2016-11" db="EMBL/GenBank/DDBJ databases">
        <authorList>
            <person name="Varghese N."/>
            <person name="Submissions S."/>
        </authorList>
    </citation>
    <scope>NUCLEOTIDE SEQUENCE [LARGE SCALE GENOMIC DNA]</scope>
    <source>
        <strain evidence="3">DSM 17957</strain>
    </source>
</reference>
<keyword evidence="1" id="KW-1133">Transmembrane helix</keyword>
<organism evidence="2 3">
    <name type="scientific">Geosporobacter subterraneus DSM 17957</name>
    <dbReference type="NCBI Taxonomy" id="1121919"/>
    <lineage>
        <taxon>Bacteria</taxon>
        <taxon>Bacillati</taxon>
        <taxon>Bacillota</taxon>
        <taxon>Clostridia</taxon>
        <taxon>Peptostreptococcales</taxon>
        <taxon>Thermotaleaceae</taxon>
        <taxon>Geosporobacter</taxon>
    </lineage>
</organism>
<dbReference type="Proteomes" id="UP000184536">
    <property type="component" value="Unassembled WGS sequence"/>
</dbReference>
<evidence type="ECO:0000256" key="1">
    <source>
        <dbReference type="SAM" id="Phobius"/>
    </source>
</evidence>
<proteinExistence type="predicted"/>
<accession>A0A1M6DNS1</accession>
<evidence type="ECO:0000313" key="2">
    <source>
        <dbReference type="EMBL" id="SHI74769.1"/>
    </source>
</evidence>
<dbReference type="RefSeq" id="WP_110939809.1">
    <property type="nucleotide sequence ID" value="NZ_FQZV01000006.1"/>
</dbReference>
<keyword evidence="3" id="KW-1185">Reference proteome</keyword>
<feature type="transmembrane region" description="Helical" evidence="1">
    <location>
        <begin position="18"/>
        <end position="42"/>
    </location>
</feature>
<keyword evidence="1" id="KW-0812">Transmembrane</keyword>
<protein>
    <submittedName>
        <fullName evidence="2">Uncharacterized protein</fullName>
    </submittedName>
</protein>
<dbReference type="AlphaFoldDB" id="A0A1M6DNS1"/>
<gene>
    <name evidence="2" type="ORF">SAMN02745975_00518</name>
</gene>
<sequence>MQDIPVNPETVRAISEGYLSLGIVGGAMLFVLIITVVALIIFGMQMKSVFTTIADKLEGVGASLQEFTKALILNTSKNDSDQAETLRMLNQINDTANDIRKKVVRIDDRTYACLGNTKKEEGTS</sequence>